<sequence>MLKPEIASGFVFYLLCGGSGGLGGAGGRGRHEESAANKANASNILDKFFIKTVFVIDN</sequence>
<proteinExistence type="predicted"/>
<protein>
    <submittedName>
        <fullName evidence="1">Uncharacterized protein</fullName>
    </submittedName>
</protein>
<evidence type="ECO:0000313" key="1">
    <source>
        <dbReference type="EMBL" id="MEC3876356.1"/>
    </source>
</evidence>
<dbReference type="RefSeq" id="WP_326321094.1">
    <property type="nucleotide sequence ID" value="NZ_JAYLAA010000039.1"/>
</dbReference>
<organism evidence="1 2">
    <name type="scientific">Chryseobacterium salviniae</name>
    <dbReference type="NCBI Taxonomy" id="3101750"/>
    <lineage>
        <taxon>Bacteria</taxon>
        <taxon>Pseudomonadati</taxon>
        <taxon>Bacteroidota</taxon>
        <taxon>Flavobacteriia</taxon>
        <taxon>Flavobacteriales</taxon>
        <taxon>Weeksellaceae</taxon>
        <taxon>Chryseobacterium group</taxon>
        <taxon>Chryseobacterium</taxon>
    </lineage>
</organism>
<name>A0ABU6HUK7_9FLAO</name>
<keyword evidence="2" id="KW-1185">Reference proteome</keyword>
<gene>
    <name evidence="1" type="ORF">SOP96_11585</name>
</gene>
<comment type="caution">
    <text evidence="1">The sequence shown here is derived from an EMBL/GenBank/DDBJ whole genome shotgun (WGS) entry which is preliminary data.</text>
</comment>
<dbReference type="Proteomes" id="UP001348397">
    <property type="component" value="Unassembled WGS sequence"/>
</dbReference>
<evidence type="ECO:0000313" key="2">
    <source>
        <dbReference type="Proteomes" id="UP001348397"/>
    </source>
</evidence>
<reference evidence="1 2" key="1">
    <citation type="submission" date="2024-01" db="EMBL/GenBank/DDBJ databases">
        <title>Chryseobacterium sp. T9W2-O.</title>
        <authorList>
            <person name="Maltman C."/>
        </authorList>
    </citation>
    <scope>NUCLEOTIDE SEQUENCE [LARGE SCALE GENOMIC DNA]</scope>
    <source>
        <strain evidence="1 2">T9W2-O</strain>
    </source>
</reference>
<accession>A0ABU6HUK7</accession>
<dbReference type="EMBL" id="JAYLAA010000039">
    <property type="protein sequence ID" value="MEC3876356.1"/>
    <property type="molecule type" value="Genomic_DNA"/>
</dbReference>